<evidence type="ECO:0000256" key="1">
    <source>
        <dbReference type="SAM" id="Phobius"/>
    </source>
</evidence>
<protein>
    <recommendedName>
        <fullName evidence="2">CAAX prenyl protease 2/Lysostaphin resistance protein A-like domain-containing protein</fullName>
    </recommendedName>
</protein>
<dbReference type="InterPro" id="IPR003675">
    <property type="entry name" value="Rce1/LyrA-like_dom"/>
</dbReference>
<keyword evidence="1" id="KW-1133">Transmembrane helix</keyword>
<sequence length="155" mass="17544">MKSLLLGIGVFIIILAAYFSLRNILDFSKVTTSLENNVGVSKDNFVFISLYISFINSMLEEFFFRGFAFLSLKRFTSRFFAYSISSLAFALYHVAMMVGWFSIGTFLLVIIGPIAGGVIFNFLNERNENVYSSWIVHMFANFAINTVGFILFGIL</sequence>
<dbReference type="GO" id="GO:0004175">
    <property type="term" value="F:endopeptidase activity"/>
    <property type="evidence" value="ECO:0007669"/>
    <property type="project" value="UniProtKB-ARBA"/>
</dbReference>
<reference evidence="3" key="1">
    <citation type="submission" date="2019-08" db="EMBL/GenBank/DDBJ databases">
        <authorList>
            <person name="Kucharzyk K."/>
            <person name="Murdoch R.W."/>
            <person name="Higgins S."/>
            <person name="Loffler F."/>
        </authorList>
    </citation>
    <scope>NUCLEOTIDE SEQUENCE</scope>
</reference>
<accession>A0A645FSL7</accession>
<evidence type="ECO:0000259" key="2">
    <source>
        <dbReference type="Pfam" id="PF02517"/>
    </source>
</evidence>
<keyword evidence="1" id="KW-0812">Transmembrane</keyword>
<comment type="caution">
    <text evidence="3">The sequence shown here is derived from an EMBL/GenBank/DDBJ whole genome shotgun (WGS) entry which is preliminary data.</text>
</comment>
<feature type="domain" description="CAAX prenyl protease 2/Lysostaphin resistance protein A-like" evidence="2">
    <location>
        <begin position="44"/>
        <end position="142"/>
    </location>
</feature>
<proteinExistence type="predicted"/>
<dbReference type="EMBL" id="VSSQ01063613">
    <property type="protein sequence ID" value="MPN16622.1"/>
    <property type="molecule type" value="Genomic_DNA"/>
</dbReference>
<gene>
    <name evidence="3" type="ORF">SDC9_163967</name>
</gene>
<feature type="transmembrane region" description="Helical" evidence="1">
    <location>
        <begin position="79"/>
        <end position="95"/>
    </location>
</feature>
<dbReference type="Pfam" id="PF02517">
    <property type="entry name" value="Rce1-like"/>
    <property type="match status" value="1"/>
</dbReference>
<name>A0A645FSL7_9ZZZZ</name>
<feature type="transmembrane region" description="Helical" evidence="1">
    <location>
        <begin position="101"/>
        <end position="123"/>
    </location>
</feature>
<evidence type="ECO:0000313" key="3">
    <source>
        <dbReference type="EMBL" id="MPN16622.1"/>
    </source>
</evidence>
<feature type="transmembrane region" description="Helical" evidence="1">
    <location>
        <begin position="135"/>
        <end position="154"/>
    </location>
</feature>
<keyword evidence="1" id="KW-0472">Membrane</keyword>
<dbReference type="AlphaFoldDB" id="A0A645FSL7"/>
<feature type="transmembrane region" description="Helical" evidence="1">
    <location>
        <begin position="46"/>
        <end position="67"/>
    </location>
</feature>
<organism evidence="3">
    <name type="scientific">bioreactor metagenome</name>
    <dbReference type="NCBI Taxonomy" id="1076179"/>
    <lineage>
        <taxon>unclassified sequences</taxon>
        <taxon>metagenomes</taxon>
        <taxon>ecological metagenomes</taxon>
    </lineage>
</organism>
<dbReference type="GO" id="GO:0080120">
    <property type="term" value="P:CAAX-box protein maturation"/>
    <property type="evidence" value="ECO:0007669"/>
    <property type="project" value="UniProtKB-ARBA"/>
</dbReference>